<dbReference type="Proteomes" id="UP000299102">
    <property type="component" value="Unassembled WGS sequence"/>
</dbReference>
<evidence type="ECO:0000313" key="3">
    <source>
        <dbReference type="Proteomes" id="UP000299102"/>
    </source>
</evidence>
<dbReference type="AlphaFoldDB" id="A0A4C1ZTY2"/>
<feature type="compositionally biased region" description="Basic and acidic residues" evidence="1">
    <location>
        <begin position="138"/>
        <end position="151"/>
    </location>
</feature>
<reference evidence="2 3" key="1">
    <citation type="journal article" date="2019" name="Commun. Biol.">
        <title>The bagworm genome reveals a unique fibroin gene that provides high tensile strength.</title>
        <authorList>
            <person name="Kono N."/>
            <person name="Nakamura H."/>
            <person name="Ohtoshi R."/>
            <person name="Tomita M."/>
            <person name="Numata K."/>
            <person name="Arakawa K."/>
        </authorList>
    </citation>
    <scope>NUCLEOTIDE SEQUENCE [LARGE SCALE GENOMIC DNA]</scope>
</reference>
<feature type="region of interest" description="Disordered" evidence="1">
    <location>
        <begin position="98"/>
        <end position="120"/>
    </location>
</feature>
<sequence>MAAIIGNSRTEPIYGDSIGVEGGEEGAGAGGGAGLHRYTVRFRRVTRALALGRLVAVPELPNDPLSGMRVRLRIVVAITRLCTILNLTEAVSRDGPRREVVRENSKNIPAPSIDSRHTRRDHKAELFKPAVFCHRLIKRGDRPRPNRRPLEGGRAAKGPHGN</sequence>
<name>A0A4C1ZTY2_EUMVA</name>
<comment type="caution">
    <text evidence="2">The sequence shown here is derived from an EMBL/GenBank/DDBJ whole genome shotgun (WGS) entry which is preliminary data.</text>
</comment>
<dbReference type="EMBL" id="BGZK01002145">
    <property type="protein sequence ID" value="GBP91148.1"/>
    <property type="molecule type" value="Genomic_DNA"/>
</dbReference>
<organism evidence="2 3">
    <name type="scientific">Eumeta variegata</name>
    <name type="common">Bagworm moth</name>
    <name type="synonym">Eumeta japonica</name>
    <dbReference type="NCBI Taxonomy" id="151549"/>
    <lineage>
        <taxon>Eukaryota</taxon>
        <taxon>Metazoa</taxon>
        <taxon>Ecdysozoa</taxon>
        <taxon>Arthropoda</taxon>
        <taxon>Hexapoda</taxon>
        <taxon>Insecta</taxon>
        <taxon>Pterygota</taxon>
        <taxon>Neoptera</taxon>
        <taxon>Endopterygota</taxon>
        <taxon>Lepidoptera</taxon>
        <taxon>Glossata</taxon>
        <taxon>Ditrysia</taxon>
        <taxon>Tineoidea</taxon>
        <taxon>Psychidae</taxon>
        <taxon>Oiketicinae</taxon>
        <taxon>Eumeta</taxon>
    </lineage>
</organism>
<protein>
    <submittedName>
        <fullName evidence="2">Uncharacterized protein</fullName>
    </submittedName>
</protein>
<evidence type="ECO:0000313" key="2">
    <source>
        <dbReference type="EMBL" id="GBP91148.1"/>
    </source>
</evidence>
<gene>
    <name evidence="2" type="ORF">EVAR_66313_1</name>
</gene>
<evidence type="ECO:0000256" key="1">
    <source>
        <dbReference type="SAM" id="MobiDB-lite"/>
    </source>
</evidence>
<feature type="region of interest" description="Disordered" evidence="1">
    <location>
        <begin position="138"/>
        <end position="162"/>
    </location>
</feature>
<proteinExistence type="predicted"/>
<accession>A0A4C1ZTY2</accession>
<keyword evidence="3" id="KW-1185">Reference proteome</keyword>